<accession>Q483L5</accession>
<dbReference type="KEGG" id="cps:CPS_2021"/>
<dbReference type="Proteomes" id="UP000000547">
    <property type="component" value="Chromosome"/>
</dbReference>
<name>Q483L5_COLP3</name>
<evidence type="ECO:0000313" key="2">
    <source>
        <dbReference type="Proteomes" id="UP000000547"/>
    </source>
</evidence>
<dbReference type="AlphaFoldDB" id="Q483L5"/>
<sequence>MDKWGSILSTWNRVCVPELKLEPYNAKTVFDKGVWFDLKNNKKQMNFNSGPIDETVCSLLSLKGLEQEFMIAFKLLCFVKMYDSPAATKTHEIVTKVLSKKGVPIVGEWRRNARCVLPIAFHGWDYGVLAPYRLNEIRDVAVLVEQAAKLWSGLANTLSLLDPPLLLTDNTDVNVSLSNTRNGQCPLRCYFPAL</sequence>
<reference evidence="1" key="1">
    <citation type="journal article" date="2005" name="Proc. Natl. Acad. Sci. U.S.A.">
        <title>The psychrophilic lifestyle as revealed by the genome sequence of Colwellia psychrerythraea 34H through genomic and proteomic analyses.</title>
        <authorList>
            <person name="Methe B.A."/>
            <person name="Nelson K.E."/>
            <person name="Deming J.W."/>
            <person name="Momen B."/>
            <person name="Melamud E."/>
            <person name="Zhang X."/>
            <person name="Moult J."/>
            <person name="Madupu R."/>
            <person name="Nelson W.C."/>
            <person name="Dodson R.J."/>
            <person name="Brinkac L.M."/>
            <person name="Daugherty S.C."/>
            <person name="Durkin A.S."/>
            <person name="DeBoy R.T."/>
            <person name="Kolonay J.F."/>
            <person name="Sullivan S.A."/>
            <person name="Zhou L."/>
            <person name="Davidsen T.M."/>
            <person name="Wu M."/>
            <person name="Huston A.L."/>
            <person name="Lewis M."/>
            <person name="Weaver B."/>
            <person name="Weidman J.F."/>
            <person name="Khouri H."/>
            <person name="Utterback T.R."/>
            <person name="Feldblyum T.V."/>
            <person name="Fraser C.M."/>
        </authorList>
    </citation>
    <scope>NUCLEOTIDE SEQUENCE [LARGE SCALE GENOMIC DNA]</scope>
    <source>
        <strain evidence="1">34H</strain>
    </source>
</reference>
<protein>
    <submittedName>
        <fullName evidence="1">Uncharacterized protein</fullName>
    </submittedName>
</protein>
<organism evidence="1 2">
    <name type="scientific">Colwellia psychrerythraea (strain 34H / ATCC BAA-681)</name>
    <name type="common">Vibrio psychroerythus</name>
    <dbReference type="NCBI Taxonomy" id="167879"/>
    <lineage>
        <taxon>Bacteria</taxon>
        <taxon>Pseudomonadati</taxon>
        <taxon>Pseudomonadota</taxon>
        <taxon>Gammaproteobacteria</taxon>
        <taxon>Alteromonadales</taxon>
        <taxon>Colwelliaceae</taxon>
        <taxon>Colwellia</taxon>
    </lineage>
</organism>
<dbReference type="RefSeq" id="WP_011042845.1">
    <property type="nucleotide sequence ID" value="NC_003910.7"/>
</dbReference>
<dbReference type="EMBL" id="CP000083">
    <property type="protein sequence ID" value="AAZ23996.1"/>
    <property type="molecule type" value="Genomic_DNA"/>
</dbReference>
<evidence type="ECO:0000313" key="1">
    <source>
        <dbReference type="EMBL" id="AAZ23996.1"/>
    </source>
</evidence>
<proteinExistence type="predicted"/>
<gene>
    <name evidence="1" type="ordered locus">CPS_2021</name>
</gene>
<dbReference type="HOGENOM" id="CLU_1400404_0_0_6"/>